<dbReference type="Pfam" id="PF01075">
    <property type="entry name" value="Glyco_transf_9"/>
    <property type="match status" value="1"/>
</dbReference>
<keyword evidence="2 4" id="KW-0808">Transferase</keyword>
<dbReference type="Proteomes" id="UP000433577">
    <property type="component" value="Chromosome 2"/>
</dbReference>
<dbReference type="NCBIfam" id="TIGR04414">
    <property type="entry name" value="hepto_Aah_TibC"/>
    <property type="match status" value="1"/>
</dbReference>
<evidence type="ECO:0000313" key="5">
    <source>
        <dbReference type="Proteomes" id="UP000433577"/>
    </source>
</evidence>
<keyword evidence="1" id="KW-0328">Glycosyltransferase</keyword>
<feature type="domain" description="Autotransproter heptosyltransferase TibC/BAHTCr-like N-terminal" evidence="3">
    <location>
        <begin position="63"/>
        <end position="122"/>
    </location>
</feature>
<dbReference type="InterPro" id="IPR030929">
    <property type="entry name" value="Aah/TibC-like"/>
</dbReference>
<gene>
    <name evidence="4" type="ORF">FAZ98_19030</name>
</gene>
<reference evidence="4 5" key="1">
    <citation type="submission" date="2019-12" db="EMBL/GenBank/DDBJ databases">
        <title>Paraburkholderia acidiphila 7Q-K02 sp. nov and Paraburkholderia acidisoli DHF22 sp. nov., two strains isolated from forest soil.</title>
        <authorList>
            <person name="Gao Z."/>
            <person name="Qiu L."/>
        </authorList>
    </citation>
    <scope>NUCLEOTIDE SEQUENCE [LARGE SCALE GENOMIC DNA]</scope>
    <source>
        <strain evidence="4 5">DHF22</strain>
    </source>
</reference>
<dbReference type="InterPro" id="IPR051199">
    <property type="entry name" value="LPS_LOS_Heptosyltrfase"/>
</dbReference>
<accession>A0A7Z2JFV5</accession>
<dbReference type="AlphaFoldDB" id="A0A7Z2JFV5"/>
<evidence type="ECO:0000259" key="3">
    <source>
        <dbReference type="Pfam" id="PF21129"/>
    </source>
</evidence>
<dbReference type="GO" id="GO:0008713">
    <property type="term" value="F:ADP-heptose-lipopolysaccharide heptosyltransferase activity"/>
    <property type="evidence" value="ECO:0007669"/>
    <property type="project" value="TreeGrafter"/>
</dbReference>
<evidence type="ECO:0000256" key="1">
    <source>
        <dbReference type="ARBA" id="ARBA00022676"/>
    </source>
</evidence>
<dbReference type="RefSeq" id="WP_158952838.1">
    <property type="nucleotide sequence ID" value="NZ_CP046914.1"/>
</dbReference>
<dbReference type="EMBL" id="CP046914">
    <property type="protein sequence ID" value="QGZ63847.1"/>
    <property type="molecule type" value="Genomic_DNA"/>
</dbReference>
<dbReference type="Pfam" id="PF21129">
    <property type="entry name" value="TibC_1st"/>
    <property type="match status" value="1"/>
</dbReference>
<dbReference type="KEGG" id="pacs:FAZ98_19030"/>
<dbReference type="Gene3D" id="3.40.50.2000">
    <property type="entry name" value="Glycogen Phosphorylase B"/>
    <property type="match status" value="1"/>
</dbReference>
<dbReference type="InterPro" id="IPR002201">
    <property type="entry name" value="Glyco_trans_9"/>
</dbReference>
<dbReference type="InterPro" id="IPR049327">
    <property type="entry name" value="TibC/BAHTCr-like_N"/>
</dbReference>
<evidence type="ECO:0000256" key="2">
    <source>
        <dbReference type="ARBA" id="ARBA00022679"/>
    </source>
</evidence>
<name>A0A7Z2JFV5_9BURK</name>
<dbReference type="GO" id="GO:0005829">
    <property type="term" value="C:cytosol"/>
    <property type="evidence" value="ECO:0007669"/>
    <property type="project" value="TreeGrafter"/>
</dbReference>
<proteinExistence type="predicted"/>
<dbReference type="OrthoDB" id="5561008at2"/>
<evidence type="ECO:0000313" key="4">
    <source>
        <dbReference type="EMBL" id="QGZ63847.1"/>
    </source>
</evidence>
<organism evidence="4 5">
    <name type="scientific">Paraburkholderia acidisoli</name>
    <dbReference type="NCBI Taxonomy" id="2571748"/>
    <lineage>
        <taxon>Bacteria</taxon>
        <taxon>Pseudomonadati</taxon>
        <taxon>Pseudomonadota</taxon>
        <taxon>Betaproteobacteria</taxon>
        <taxon>Burkholderiales</taxon>
        <taxon>Burkholderiaceae</taxon>
        <taxon>Paraburkholderia</taxon>
    </lineage>
</organism>
<dbReference type="PANTHER" id="PTHR30160">
    <property type="entry name" value="TETRAACYLDISACCHARIDE 4'-KINASE-RELATED"/>
    <property type="match status" value="1"/>
</dbReference>
<dbReference type="GO" id="GO:0009244">
    <property type="term" value="P:lipopolysaccharide core region biosynthetic process"/>
    <property type="evidence" value="ECO:0007669"/>
    <property type="project" value="TreeGrafter"/>
</dbReference>
<sequence length="453" mass="50746">MTASIPHEILAVPAAGDHASTGANAVVPAFVPAVPIAGPVSASAPAKPPFPRPAPVPTQEALQGVRFDFNDGCRVVLPEGEWHVVLRDYETDNVLFETDIGAGTVASAKKYFVPFEVQIQQRGKHADAAFIHRYDAKDREVLIQFPVGTLGDLMGWFPYAVKFQRQHGCKLTCAMGALIAPLFRRAYPEIEFVTHEDVQPERYYATYNVGLFFDDVNHVFQPADFRHVGLHRTAGHILGVDPEEMRPELVLKDESRPIEERYVCIAVQSSTQCKYWNHPTGWREIVAFLKAQGYRVICIDQKATHGSGLVWNHIPHGAEDQTGDMPLEERARWLRHADFFVGLSSGLAWLAWACATPVVMISGFTMENNEFHTPFRVINYHACNGCWNDASQRFDHQDFFWCPRHKDTPRQFECTRLITPEQVKRTLRRIPGFGVNAAADDAANETAIAEANA</sequence>
<keyword evidence="5" id="KW-1185">Reference proteome</keyword>
<protein>
    <submittedName>
        <fullName evidence="4">Autotransporter strand-loop-strand O-heptosyltransferase</fullName>
    </submittedName>
</protein>
<dbReference type="SUPFAM" id="SSF53756">
    <property type="entry name" value="UDP-Glycosyltransferase/glycogen phosphorylase"/>
    <property type="match status" value="1"/>
</dbReference>